<feature type="transmembrane region" description="Helical" evidence="8">
    <location>
        <begin position="21"/>
        <end position="40"/>
    </location>
</feature>
<dbReference type="Pfam" id="PF02472">
    <property type="entry name" value="ExbD"/>
    <property type="match status" value="1"/>
</dbReference>
<dbReference type="InterPro" id="IPR003400">
    <property type="entry name" value="ExbD"/>
</dbReference>
<dbReference type="PANTHER" id="PTHR30558">
    <property type="entry name" value="EXBD MEMBRANE COMPONENT OF PMF-DRIVEN MACROMOLECULE IMPORT SYSTEM"/>
    <property type="match status" value="1"/>
</dbReference>
<sequence length="156" mass="16927">MQAPFSQRPRLTAHPSKRKAVISLTPLIDVVFILLVFFMLSSSFLDWRTVALDTSTAGSPDPAEQAPFLVQISVDQLQLNGETITLEALQQKAQGRQPASQMVSLQPQADTPVQRLVQVLDALNAAGIAPLTLVEDSNWQPAPATKADGNNMENSH</sequence>
<keyword evidence="10" id="KW-1185">Reference proteome</keyword>
<dbReference type="RefSeq" id="WP_107949941.1">
    <property type="nucleotide sequence ID" value="NZ_JAMTCC010000010.1"/>
</dbReference>
<name>A0A9X2WTQ6_9GAMM</name>
<accession>A0A9X2WTQ6</accession>
<evidence type="ECO:0000313" key="10">
    <source>
        <dbReference type="Proteomes" id="UP001155604"/>
    </source>
</evidence>
<dbReference type="PANTHER" id="PTHR30558:SF3">
    <property type="entry name" value="BIOPOLYMER TRANSPORT PROTEIN EXBD-RELATED"/>
    <property type="match status" value="1"/>
</dbReference>
<keyword evidence="7" id="KW-0653">Protein transport</keyword>
<dbReference type="Proteomes" id="UP001155604">
    <property type="component" value="Unassembled WGS sequence"/>
</dbReference>
<organism evidence="9 10">
    <name type="scientific">Shewanella septentrionalis</name>
    <dbReference type="NCBI Taxonomy" id="2952223"/>
    <lineage>
        <taxon>Bacteria</taxon>
        <taxon>Pseudomonadati</taxon>
        <taxon>Pseudomonadota</taxon>
        <taxon>Gammaproteobacteria</taxon>
        <taxon>Alteromonadales</taxon>
        <taxon>Shewanellaceae</taxon>
        <taxon>Shewanella</taxon>
    </lineage>
</organism>
<proteinExistence type="inferred from homology"/>
<evidence type="ECO:0000256" key="5">
    <source>
        <dbReference type="ARBA" id="ARBA00022989"/>
    </source>
</evidence>
<keyword evidence="6 8" id="KW-0472">Membrane</keyword>
<dbReference type="GO" id="GO:0015031">
    <property type="term" value="P:protein transport"/>
    <property type="evidence" value="ECO:0007669"/>
    <property type="project" value="UniProtKB-KW"/>
</dbReference>
<keyword evidence="7" id="KW-0813">Transport</keyword>
<gene>
    <name evidence="9" type="ORF">NE536_07450</name>
</gene>
<keyword evidence="5 8" id="KW-1133">Transmembrane helix</keyword>
<evidence type="ECO:0000256" key="8">
    <source>
        <dbReference type="SAM" id="Phobius"/>
    </source>
</evidence>
<keyword evidence="4 7" id="KW-0812">Transmembrane</keyword>
<comment type="subcellular location">
    <subcellularLocation>
        <location evidence="1">Cell membrane</location>
        <topology evidence="1">Single-pass membrane protein</topology>
    </subcellularLocation>
    <subcellularLocation>
        <location evidence="7">Cell membrane</location>
        <topology evidence="7">Single-pass type II membrane protein</topology>
    </subcellularLocation>
</comment>
<evidence type="ECO:0000256" key="7">
    <source>
        <dbReference type="RuleBase" id="RU003879"/>
    </source>
</evidence>
<dbReference type="EMBL" id="JAMTCC010000010">
    <property type="protein sequence ID" value="MCT7945205.1"/>
    <property type="molecule type" value="Genomic_DNA"/>
</dbReference>
<dbReference type="Gene3D" id="3.30.420.270">
    <property type="match status" value="1"/>
</dbReference>
<reference evidence="9" key="1">
    <citation type="journal article" date="2023" name="Int. J. Syst. Evol. Microbiol.">
        <title>&lt;i&gt;Shewanella septentrionalis&lt;/i&gt; sp. nov. and &lt;i&gt;Shewanella holmiensis&lt;/i&gt; sp. nov., isolated from Baltic Sea water and sediments.</title>
        <authorList>
            <person name="Martin-Rodriguez A.J."/>
            <person name="Thorell K."/>
            <person name="Joffre E."/>
            <person name="Jensie-Markopoulos S."/>
            <person name="Moore E.R.B."/>
            <person name="Sjoling A."/>
        </authorList>
    </citation>
    <scope>NUCLEOTIDE SEQUENCE</scope>
    <source>
        <strain evidence="9">SP1W3</strain>
    </source>
</reference>
<evidence type="ECO:0000256" key="2">
    <source>
        <dbReference type="ARBA" id="ARBA00005811"/>
    </source>
</evidence>
<evidence type="ECO:0000256" key="6">
    <source>
        <dbReference type="ARBA" id="ARBA00023136"/>
    </source>
</evidence>
<evidence type="ECO:0000313" key="9">
    <source>
        <dbReference type="EMBL" id="MCT7945205.1"/>
    </source>
</evidence>
<evidence type="ECO:0000256" key="1">
    <source>
        <dbReference type="ARBA" id="ARBA00004162"/>
    </source>
</evidence>
<dbReference type="AlphaFoldDB" id="A0A9X2WTQ6"/>
<comment type="similarity">
    <text evidence="2 7">Belongs to the ExbD/TolR family.</text>
</comment>
<keyword evidence="3" id="KW-1003">Cell membrane</keyword>
<evidence type="ECO:0000256" key="3">
    <source>
        <dbReference type="ARBA" id="ARBA00022475"/>
    </source>
</evidence>
<dbReference type="GO" id="GO:0005886">
    <property type="term" value="C:plasma membrane"/>
    <property type="evidence" value="ECO:0007669"/>
    <property type="project" value="UniProtKB-SubCell"/>
</dbReference>
<evidence type="ECO:0000256" key="4">
    <source>
        <dbReference type="ARBA" id="ARBA00022692"/>
    </source>
</evidence>
<dbReference type="GO" id="GO:0022857">
    <property type="term" value="F:transmembrane transporter activity"/>
    <property type="evidence" value="ECO:0007669"/>
    <property type="project" value="InterPro"/>
</dbReference>
<protein>
    <submittedName>
        <fullName evidence="9">Biopolymer transporter ExbD</fullName>
    </submittedName>
</protein>
<comment type="caution">
    <text evidence="9">The sequence shown here is derived from an EMBL/GenBank/DDBJ whole genome shotgun (WGS) entry which is preliminary data.</text>
</comment>